<dbReference type="CDD" id="cd08474">
    <property type="entry name" value="PBP2_CrgA_like_5"/>
    <property type="match status" value="1"/>
</dbReference>
<evidence type="ECO:0000259" key="8">
    <source>
        <dbReference type="PROSITE" id="PS50931"/>
    </source>
</evidence>
<keyword evidence="4" id="KW-0804">Transcription</keyword>
<name>B3PYH0_RHIE6</name>
<dbReference type="EMBL" id="CP001074">
    <property type="protein sequence ID" value="ACE89321.1"/>
    <property type="molecule type" value="Genomic_DNA"/>
</dbReference>
<keyword evidence="2" id="KW-0805">Transcription regulation</keyword>
<dbReference type="InterPro" id="IPR036388">
    <property type="entry name" value="WH-like_DNA-bd_sf"/>
</dbReference>
<dbReference type="FunFam" id="1.10.10.10:FF:000001">
    <property type="entry name" value="LysR family transcriptional regulator"/>
    <property type="match status" value="1"/>
</dbReference>
<protein>
    <recommendedName>
        <fullName evidence="6">HTH-type transcriptional regulator TtuA</fullName>
    </recommendedName>
    <alternativeName>
        <fullName evidence="7">Tartrate utilization transcriptional regulator</fullName>
    </alternativeName>
</protein>
<reference evidence="9 10" key="1">
    <citation type="submission" date="2008-04" db="EMBL/GenBank/DDBJ databases">
        <title>Genome diversity and DNA divergence of Rhizobium etli.</title>
        <authorList>
            <person name="Gonzalez V."/>
            <person name="Acosta J.L."/>
            <person name="Santamaria R.I."/>
            <person name="Bustos P."/>
            <person name="Hernandez-Gonzalez I.L."/>
            <person name="Fernandez J.L."/>
            <person name="Diaz R."/>
            <person name="Flores M."/>
            <person name="Mora J."/>
            <person name="Palacios R."/>
            <person name="Davila G."/>
        </authorList>
    </citation>
    <scope>NUCLEOTIDE SEQUENCE [LARGE SCALE GENOMIC DNA]</scope>
    <source>
        <strain evidence="9 10">CIAT 652</strain>
    </source>
</reference>
<dbReference type="SUPFAM" id="SSF53850">
    <property type="entry name" value="Periplasmic binding protein-like II"/>
    <property type="match status" value="1"/>
</dbReference>
<evidence type="ECO:0000256" key="1">
    <source>
        <dbReference type="ARBA" id="ARBA00009437"/>
    </source>
</evidence>
<evidence type="ECO:0000256" key="6">
    <source>
        <dbReference type="ARBA" id="ARBA00067332"/>
    </source>
</evidence>
<dbReference type="Proteomes" id="UP000008817">
    <property type="component" value="Chromosome"/>
</dbReference>
<feature type="domain" description="HTH lysR-type" evidence="8">
    <location>
        <begin position="3"/>
        <end position="60"/>
    </location>
</feature>
<dbReference type="PANTHER" id="PTHR30537">
    <property type="entry name" value="HTH-TYPE TRANSCRIPTIONAL REGULATOR"/>
    <property type="match status" value="1"/>
</dbReference>
<organism evidence="9 10">
    <name type="scientific">Rhizobium etli (strain CIAT 652)</name>
    <dbReference type="NCBI Taxonomy" id="491916"/>
    <lineage>
        <taxon>Bacteria</taxon>
        <taxon>Pseudomonadati</taxon>
        <taxon>Pseudomonadota</taxon>
        <taxon>Alphaproteobacteria</taxon>
        <taxon>Hyphomicrobiales</taxon>
        <taxon>Rhizobiaceae</taxon>
        <taxon>Rhizobium/Agrobacterium group</taxon>
        <taxon>Rhizobium</taxon>
    </lineage>
</organism>
<evidence type="ECO:0000256" key="2">
    <source>
        <dbReference type="ARBA" id="ARBA00023015"/>
    </source>
</evidence>
<accession>B3PYH0</accession>
<dbReference type="GO" id="GO:0003677">
    <property type="term" value="F:DNA binding"/>
    <property type="evidence" value="ECO:0007669"/>
    <property type="project" value="UniProtKB-KW"/>
</dbReference>
<dbReference type="Gene3D" id="3.40.190.290">
    <property type="match status" value="1"/>
</dbReference>
<dbReference type="InterPro" id="IPR000847">
    <property type="entry name" value="LysR_HTH_N"/>
</dbReference>
<dbReference type="InterPro" id="IPR058163">
    <property type="entry name" value="LysR-type_TF_proteobact-type"/>
</dbReference>
<evidence type="ECO:0000256" key="4">
    <source>
        <dbReference type="ARBA" id="ARBA00023163"/>
    </source>
</evidence>
<sequence>MVDDLEGISVFLAVAEARSFRLAGERLGVTRSAVSQALQRLEDRLGVALVQRTTRSVSLTEAGEVFFAAVRPSVRQVRDAMQTVRDMQARPSGLLRITVSSIAESFLSGTLLAGFMQACPEIKLDITVTDDEFDIVETGFDAAVRLGEVIEQDMIAVSVSEPQRQCATASTAYLERHGGPRHPGELRNHACIGWRPRPDTAPYRWEFTENNRDFDVAVDPAVTTNDMGMMIRLACAGAGITFGMVETFQPYFDRGELVPLLEDFCPPFPGFYLYYPRRERQPLKLRALVEHIKRSGKRSDPSPRRIFTKQIRRLPTGRCAPY</sequence>
<dbReference type="PANTHER" id="PTHR30537:SF5">
    <property type="entry name" value="HTH-TYPE TRANSCRIPTIONAL ACTIVATOR TTDR-RELATED"/>
    <property type="match status" value="1"/>
</dbReference>
<evidence type="ECO:0000313" key="10">
    <source>
        <dbReference type="Proteomes" id="UP000008817"/>
    </source>
</evidence>
<dbReference type="Gene3D" id="1.10.10.10">
    <property type="entry name" value="Winged helix-like DNA-binding domain superfamily/Winged helix DNA-binding domain"/>
    <property type="match status" value="1"/>
</dbReference>
<dbReference type="SUPFAM" id="SSF46785">
    <property type="entry name" value="Winged helix' DNA-binding domain"/>
    <property type="match status" value="1"/>
</dbReference>
<dbReference type="GO" id="GO:0003700">
    <property type="term" value="F:DNA-binding transcription factor activity"/>
    <property type="evidence" value="ECO:0007669"/>
    <property type="project" value="InterPro"/>
</dbReference>
<dbReference type="Pfam" id="PF00126">
    <property type="entry name" value="HTH_1"/>
    <property type="match status" value="1"/>
</dbReference>
<evidence type="ECO:0000256" key="3">
    <source>
        <dbReference type="ARBA" id="ARBA00023125"/>
    </source>
</evidence>
<dbReference type="InterPro" id="IPR036390">
    <property type="entry name" value="WH_DNA-bd_sf"/>
</dbReference>
<dbReference type="AlphaFoldDB" id="B3PYH0"/>
<proteinExistence type="inferred from homology"/>
<evidence type="ECO:0000256" key="5">
    <source>
        <dbReference type="ARBA" id="ARBA00054626"/>
    </source>
</evidence>
<dbReference type="InterPro" id="IPR005119">
    <property type="entry name" value="LysR_subst-bd"/>
</dbReference>
<keyword evidence="3" id="KW-0238">DNA-binding</keyword>
<dbReference type="PROSITE" id="PS50931">
    <property type="entry name" value="HTH_LYSR"/>
    <property type="match status" value="1"/>
</dbReference>
<comment type="similarity">
    <text evidence="1">Belongs to the LysR transcriptional regulatory family.</text>
</comment>
<dbReference type="Pfam" id="PF03466">
    <property type="entry name" value="LysR_substrate"/>
    <property type="match status" value="1"/>
</dbReference>
<dbReference type="KEGG" id="rec:RHECIAT_CH0000327"/>
<evidence type="ECO:0000313" key="9">
    <source>
        <dbReference type="EMBL" id="ACE89321.1"/>
    </source>
</evidence>
<dbReference type="eggNOG" id="COG0583">
    <property type="taxonomic scope" value="Bacteria"/>
</dbReference>
<evidence type="ECO:0000256" key="7">
    <source>
        <dbReference type="ARBA" id="ARBA00083243"/>
    </source>
</evidence>
<dbReference type="HOGENOM" id="CLU_039613_16_1_5"/>
<gene>
    <name evidence="9" type="ordered locus">RHECIAT_CH0000327</name>
</gene>
<comment type="function">
    <text evidence="5">Transcriptional regulator of the ttuABCDE tartrate utilization operon.</text>
</comment>